<dbReference type="Gene3D" id="1.10.10.10">
    <property type="entry name" value="Winged helix-like DNA-binding domain superfamily/Winged helix DNA-binding domain"/>
    <property type="match status" value="1"/>
</dbReference>
<keyword evidence="2" id="KW-0238">DNA-binding</keyword>
<comment type="caution">
    <text evidence="5">The sequence shown here is derived from an EMBL/GenBank/DDBJ whole genome shotgun (WGS) entry which is preliminary data.</text>
</comment>
<sequence length="159" mass="17539">MSNPVAIDSHLYLDEVDHQIIALLREDGRLPFRAIARQLGLTEATVRGRVRRLEDSNTMRVVAVTDIEVSGYNMLLSVGVQVENRTPESVARSMAEIPEVFSVNVVVGTHDIEALVVAEDQAALHTLLSDRLAKLPGVRRLTPSLAVDVLKNQPDWVPL</sequence>
<dbReference type="Pfam" id="PF01037">
    <property type="entry name" value="AsnC_trans_reg"/>
    <property type="match status" value="1"/>
</dbReference>
<dbReference type="EMBL" id="JACFXU010000018">
    <property type="protein sequence ID" value="MBA6414250.1"/>
    <property type="molecule type" value="Genomic_DNA"/>
</dbReference>
<dbReference type="GO" id="GO:0005829">
    <property type="term" value="C:cytosol"/>
    <property type="evidence" value="ECO:0007669"/>
    <property type="project" value="TreeGrafter"/>
</dbReference>
<evidence type="ECO:0000313" key="5">
    <source>
        <dbReference type="EMBL" id="MBA6414250.1"/>
    </source>
</evidence>
<proteinExistence type="predicted"/>
<dbReference type="GO" id="GO:0043565">
    <property type="term" value="F:sequence-specific DNA binding"/>
    <property type="evidence" value="ECO:0007669"/>
    <property type="project" value="InterPro"/>
</dbReference>
<reference evidence="5 6" key="1">
    <citation type="submission" date="2020-07" db="EMBL/GenBank/DDBJ databases">
        <title>Halieaceae bacterium, F7430, whole genome shotgun sequencing project.</title>
        <authorList>
            <person name="Jiang S."/>
            <person name="Liu Z.W."/>
            <person name="Du Z.J."/>
        </authorList>
    </citation>
    <scope>NUCLEOTIDE SEQUENCE [LARGE SCALE GENOMIC DNA]</scope>
    <source>
        <strain evidence="5 6">F7430</strain>
    </source>
</reference>
<evidence type="ECO:0000256" key="2">
    <source>
        <dbReference type="ARBA" id="ARBA00023125"/>
    </source>
</evidence>
<name>A0A7W2TYE2_9GAMM</name>
<dbReference type="AlphaFoldDB" id="A0A7W2TYE2"/>
<dbReference type="Pfam" id="PF13404">
    <property type="entry name" value="HTH_AsnC-type"/>
    <property type="match status" value="1"/>
</dbReference>
<dbReference type="InterPro" id="IPR036390">
    <property type="entry name" value="WH_DNA-bd_sf"/>
</dbReference>
<evidence type="ECO:0000256" key="1">
    <source>
        <dbReference type="ARBA" id="ARBA00023015"/>
    </source>
</evidence>
<dbReference type="PANTHER" id="PTHR30154:SF34">
    <property type="entry name" value="TRANSCRIPTIONAL REGULATOR AZLB"/>
    <property type="match status" value="1"/>
</dbReference>
<dbReference type="PRINTS" id="PR00033">
    <property type="entry name" value="HTHASNC"/>
</dbReference>
<evidence type="ECO:0000256" key="3">
    <source>
        <dbReference type="ARBA" id="ARBA00023163"/>
    </source>
</evidence>
<keyword evidence="3" id="KW-0804">Transcription</keyword>
<dbReference type="Proteomes" id="UP000539350">
    <property type="component" value="Unassembled WGS sequence"/>
</dbReference>
<dbReference type="Gene3D" id="3.30.70.920">
    <property type="match status" value="1"/>
</dbReference>
<dbReference type="InterPro" id="IPR036388">
    <property type="entry name" value="WH-like_DNA-bd_sf"/>
</dbReference>
<dbReference type="RefSeq" id="WP_182175159.1">
    <property type="nucleotide sequence ID" value="NZ_JACFXU010000018.1"/>
</dbReference>
<evidence type="ECO:0000313" key="6">
    <source>
        <dbReference type="Proteomes" id="UP000539350"/>
    </source>
</evidence>
<dbReference type="SUPFAM" id="SSF46785">
    <property type="entry name" value="Winged helix' DNA-binding domain"/>
    <property type="match status" value="1"/>
</dbReference>
<dbReference type="PANTHER" id="PTHR30154">
    <property type="entry name" value="LEUCINE-RESPONSIVE REGULATORY PROTEIN"/>
    <property type="match status" value="1"/>
</dbReference>
<dbReference type="PROSITE" id="PS50956">
    <property type="entry name" value="HTH_ASNC_2"/>
    <property type="match status" value="1"/>
</dbReference>
<protein>
    <submittedName>
        <fullName evidence="5">Lrp/AsnC family transcriptional regulator</fullName>
    </submittedName>
</protein>
<dbReference type="InterPro" id="IPR011008">
    <property type="entry name" value="Dimeric_a/b-barrel"/>
</dbReference>
<feature type="domain" description="HTH asnC-type" evidence="4">
    <location>
        <begin position="13"/>
        <end position="73"/>
    </location>
</feature>
<organism evidence="5 6">
    <name type="scientific">Sediminihaliea albiluteola</name>
    <dbReference type="NCBI Taxonomy" id="2758564"/>
    <lineage>
        <taxon>Bacteria</taxon>
        <taxon>Pseudomonadati</taxon>
        <taxon>Pseudomonadota</taxon>
        <taxon>Gammaproteobacteria</taxon>
        <taxon>Cellvibrionales</taxon>
        <taxon>Halieaceae</taxon>
        <taxon>Sediminihaliea</taxon>
    </lineage>
</organism>
<dbReference type="SMART" id="SM00344">
    <property type="entry name" value="HTH_ASNC"/>
    <property type="match status" value="1"/>
</dbReference>
<accession>A0A7W2TYE2</accession>
<evidence type="ECO:0000259" key="4">
    <source>
        <dbReference type="PROSITE" id="PS50956"/>
    </source>
</evidence>
<gene>
    <name evidence="5" type="ORF">H2508_14135</name>
</gene>
<keyword evidence="1" id="KW-0805">Transcription regulation</keyword>
<dbReference type="InterPro" id="IPR019888">
    <property type="entry name" value="Tscrpt_reg_AsnC-like"/>
</dbReference>
<dbReference type="SUPFAM" id="SSF54909">
    <property type="entry name" value="Dimeric alpha+beta barrel"/>
    <property type="match status" value="1"/>
</dbReference>
<keyword evidence="6" id="KW-1185">Reference proteome</keyword>
<dbReference type="InterPro" id="IPR019887">
    <property type="entry name" value="Tscrpt_reg_AsnC/Lrp_C"/>
</dbReference>
<dbReference type="GO" id="GO:0043200">
    <property type="term" value="P:response to amino acid"/>
    <property type="evidence" value="ECO:0007669"/>
    <property type="project" value="TreeGrafter"/>
</dbReference>
<dbReference type="InterPro" id="IPR000485">
    <property type="entry name" value="AsnC-type_HTH_dom"/>
</dbReference>